<comment type="caution">
    <text evidence="1">The sequence shown here is derived from an EMBL/GenBank/DDBJ whole genome shotgun (WGS) entry which is preliminary data.</text>
</comment>
<organism evidence="1 2">
    <name type="scientific">Sphaerodactylus townsendi</name>
    <dbReference type="NCBI Taxonomy" id="933632"/>
    <lineage>
        <taxon>Eukaryota</taxon>
        <taxon>Metazoa</taxon>
        <taxon>Chordata</taxon>
        <taxon>Craniata</taxon>
        <taxon>Vertebrata</taxon>
        <taxon>Euteleostomi</taxon>
        <taxon>Lepidosauria</taxon>
        <taxon>Squamata</taxon>
        <taxon>Bifurcata</taxon>
        <taxon>Gekkota</taxon>
        <taxon>Sphaerodactylidae</taxon>
        <taxon>Sphaerodactylus</taxon>
    </lineage>
</organism>
<keyword evidence="2" id="KW-1185">Reference proteome</keyword>
<gene>
    <name evidence="1" type="ORF">K3G42_014122</name>
</gene>
<reference evidence="1" key="1">
    <citation type="submission" date="2021-08" db="EMBL/GenBank/DDBJ databases">
        <title>The first chromosome-level gecko genome reveals the dynamic sex chromosomes of Neotropical dwarf geckos (Sphaerodactylidae: Sphaerodactylus).</title>
        <authorList>
            <person name="Pinto B.J."/>
            <person name="Keating S.E."/>
            <person name="Gamble T."/>
        </authorList>
    </citation>
    <scope>NUCLEOTIDE SEQUENCE</scope>
    <source>
        <strain evidence="1">TG3544</strain>
    </source>
</reference>
<name>A0ACB8EWT6_9SAUR</name>
<proteinExistence type="predicted"/>
<evidence type="ECO:0000313" key="2">
    <source>
        <dbReference type="Proteomes" id="UP000827872"/>
    </source>
</evidence>
<protein>
    <submittedName>
        <fullName evidence="1">Uncharacterized protein</fullName>
    </submittedName>
</protein>
<accession>A0ACB8EWT6</accession>
<dbReference type="Proteomes" id="UP000827872">
    <property type="component" value="Linkage Group LG15"/>
</dbReference>
<evidence type="ECO:0000313" key="1">
    <source>
        <dbReference type="EMBL" id="KAH7997215.1"/>
    </source>
</evidence>
<sequence>MGCLVSDYFPQPATVQWNSGAITSGIRDFPAVLQTSSGRYISSSQLTVPVSSWKSGSFQCHVSHAATSSEVTKRIEVCSAKPQPEEPEVTTPVVPEVRLLHSSCNRRTDEATIQLVCFITSFYPKEITVDWLVGGKTGVPAANTETPRKDAKGHTFSTTSTVNITQVAWKEGKAYTCQVTHRGVVVKRHASHCPGESGDCATTGVKISIVPPTPADLYMNGEPKLICLVSGLDSAEGVKITWSWEQTGPLNPDPQQVREEPDDTVTVESALTISKAKWLAGNVFTCKAEHSSFASPLTKTIEKETGMRSRPHVYLFRPHNEELKSRHPNVSITCLVKDFKPEDISIRWLENHNVMTGHNFVTTPVQVDINQDSYFVYSKLTVPKADWNEGYSYTCHVVHEGLEMKYTQRTIEKVQGKK</sequence>
<dbReference type="EMBL" id="CM037628">
    <property type="protein sequence ID" value="KAH7997215.1"/>
    <property type="molecule type" value="Genomic_DNA"/>
</dbReference>